<name>A0A2G2V2T8_CAPBA</name>
<dbReference type="InterPro" id="IPR002156">
    <property type="entry name" value="RNaseH_domain"/>
</dbReference>
<dbReference type="Gene3D" id="3.30.420.10">
    <property type="entry name" value="Ribonuclease H-like superfamily/Ribonuclease H"/>
    <property type="match status" value="1"/>
</dbReference>
<dbReference type="InterPro" id="IPR012337">
    <property type="entry name" value="RNaseH-like_sf"/>
</dbReference>
<feature type="region of interest" description="Disordered" evidence="1">
    <location>
        <begin position="592"/>
        <end position="644"/>
    </location>
</feature>
<sequence>MAPPPPVELHRPPDHRQNVRSNVAHHPPTNNSKLSSLNAAKISGNAAVSRNCPTDPIATGPCSGELRGGATMGVCSPSSDLRPHLIAEPPSGEISGDQLFIAGAESLTGEIAGTQRKMVSDDDVNSIMPEAPISSHQNVSNLTLKFTPPRANSAVGGAAAGIHQMAVCSDVSDRNKECNTTSTESPINVQQGSSNLQVRVQPQPVINIVADGAPVKHTTDSRLKAIIEENAGTTAQQIQIDKAGTPSDPPSKPNNKSQSSEKGVVMNVAESVAVQSKGPKSTFPKISANFDKHTPKTGQPNQIEKSTNNAATTSVVNGKNNLVPEPAPFTVVQTYATRLRANHTKNEVPIQLVEPTLTTRQGLPAVIFDAADVMVKLADRCKFTLIGKFVNSMPKMEVIRKQFILQTQLTGGVKIAHYNPRHVYIDLDNEQDYITVWTQQRMYIDNQLMRLQKWTPTFTPKEETPIVPVWVTLPELPWHFYNKEFITALLSPVGQTLYLDTASIQKTCGSMAKVRLQINLTDELPPHIWIGFDKNDLTVGKWQAIHYEDIPAYCSYCKHQGHLVQACNVKRRDDEYRKKKDADLVVKSMDQQLPAASTQVPPKEPTSQAITITTPPSGSGTKADHQHQPQNQQSQPREEWQTQKKKNFKGVTQTNQKNKATAPQLQVYKPTSSAQQNIKLQQKQQTKQVMIPIEANKTTGIDSMLHQPRPINIITALVSAEKSGGAEGGLKEKPINLQEGDPQGSGRALALHEHRLVDHRMDCRAPATTSYITPAVQAQDTDSIVNNAQGRTIEAIDESAKVQARRIHSVQVQAEVANSQIIPAAHPQKNQNIVLLIDHAQNDVDNTQKNGLDSVKHDQNLHRVGLGNRNVILDCQVIQHIADHAVIPTLGIRDQLQHQQDSEVLTGVLIDPQSATCSEIPTENDKVQLAHVADIHNVQAFVQTAHCNVKDAQKMVQGGVPNIQNDEFSSDQANIQTASCNVDDAPKVALVTAPAQMECMLADNTHHVTAGSQMVQGGVANIQNDVFSSDQAVQQQIIVLAGNARAQVIQDGGIVQVVNQNAHGEVAAQVIQQVADHAVVPSVDIRDQMQYQSDPVVLTDVPAAQFTHCNVDVAENVEVEIVTEVVNGSQLAKSPEVDSAKRTDARYTFQNQYDEVFAQEQQLGNVSCATENYQQCSQANLLIDTTQVQQIVPSTDGSASAKMMPQNMGIDVFTVSAHGRPDTAPSKAADNSVFSSTSTSNSISVASRTTRVKQKTRSGKQLQVTHHAAQVQQNAHPAPGTFNTNPTSPPAEEDEYRVIESENEKELDTHSISDEAEEEHDSVQLPEHVELDYHSTNQAEVQQVADRQVTSITWKKPAADFYKLNTDGSALQNPGSIGGGGILRDHHGNLIYAFSTPFGIGTNNQAEVKAAIFGVTWCIQHGYTKLILEVDSALLIQWLTHHIQPPWRLDTDILELQKLVSQLESFQSRHVYREANYTADALSKYSHHYDITQQYYTHQQLPRAAKGYFILDKLGTMSFRRRKLKRIKKPP</sequence>
<feature type="compositionally biased region" description="Basic and acidic residues" evidence="1">
    <location>
        <begin position="8"/>
        <end position="17"/>
    </location>
</feature>
<dbReference type="Proteomes" id="UP000224567">
    <property type="component" value="Unassembled WGS sequence"/>
</dbReference>
<evidence type="ECO:0000313" key="4">
    <source>
        <dbReference type="Proteomes" id="UP000224567"/>
    </source>
</evidence>
<feature type="compositionally biased region" description="Polar residues" evidence="1">
    <location>
        <begin position="592"/>
        <end position="620"/>
    </location>
</feature>
<feature type="compositionally biased region" description="Low complexity" evidence="1">
    <location>
        <begin position="1231"/>
        <end position="1247"/>
    </location>
</feature>
<evidence type="ECO:0000259" key="2">
    <source>
        <dbReference type="PROSITE" id="PS50879"/>
    </source>
</evidence>
<dbReference type="GO" id="GO:0003676">
    <property type="term" value="F:nucleic acid binding"/>
    <property type="evidence" value="ECO:0007669"/>
    <property type="project" value="InterPro"/>
</dbReference>
<dbReference type="Pfam" id="PF14111">
    <property type="entry name" value="DUF4283"/>
    <property type="match status" value="1"/>
</dbReference>
<dbReference type="OrthoDB" id="1002340at2759"/>
<keyword evidence="4" id="KW-1185">Reference proteome</keyword>
<feature type="region of interest" description="Disordered" evidence="1">
    <location>
        <begin position="241"/>
        <end position="263"/>
    </location>
</feature>
<evidence type="ECO:0000313" key="3">
    <source>
        <dbReference type="EMBL" id="PHT27304.1"/>
    </source>
</evidence>
<protein>
    <recommendedName>
        <fullName evidence="2">RNase H type-1 domain-containing protein</fullName>
    </recommendedName>
</protein>
<dbReference type="InterPro" id="IPR040256">
    <property type="entry name" value="At4g02000-like"/>
</dbReference>
<evidence type="ECO:0000256" key="1">
    <source>
        <dbReference type="SAM" id="MobiDB-lite"/>
    </source>
</evidence>
<dbReference type="GO" id="GO:0004523">
    <property type="term" value="F:RNA-DNA hybrid ribonuclease activity"/>
    <property type="evidence" value="ECO:0007669"/>
    <property type="project" value="InterPro"/>
</dbReference>
<reference evidence="3 4" key="1">
    <citation type="journal article" date="2017" name="Genome Biol.">
        <title>New reference genome sequences of hot pepper reveal the massive evolution of plant disease-resistance genes by retroduplication.</title>
        <authorList>
            <person name="Kim S."/>
            <person name="Park J."/>
            <person name="Yeom S.I."/>
            <person name="Kim Y.M."/>
            <person name="Seo E."/>
            <person name="Kim K.T."/>
            <person name="Kim M.S."/>
            <person name="Lee J.M."/>
            <person name="Cheong K."/>
            <person name="Shin H.S."/>
            <person name="Kim S.B."/>
            <person name="Han K."/>
            <person name="Lee J."/>
            <person name="Park M."/>
            <person name="Lee H.A."/>
            <person name="Lee H.Y."/>
            <person name="Lee Y."/>
            <person name="Oh S."/>
            <person name="Lee J.H."/>
            <person name="Choi E."/>
            <person name="Choi E."/>
            <person name="Lee S.E."/>
            <person name="Jeon J."/>
            <person name="Kim H."/>
            <person name="Choi G."/>
            <person name="Song H."/>
            <person name="Lee J."/>
            <person name="Lee S.C."/>
            <person name="Kwon J.K."/>
            <person name="Lee H.Y."/>
            <person name="Koo N."/>
            <person name="Hong Y."/>
            <person name="Kim R.W."/>
            <person name="Kang W.H."/>
            <person name="Huh J.H."/>
            <person name="Kang B.C."/>
            <person name="Yang T.J."/>
            <person name="Lee Y.H."/>
            <person name="Bennetzen J.L."/>
            <person name="Choi D."/>
        </authorList>
    </citation>
    <scope>NUCLEOTIDE SEQUENCE [LARGE SCALE GENOMIC DNA]</scope>
    <source>
        <strain evidence="4">cv. PBC81</strain>
    </source>
</reference>
<dbReference type="STRING" id="33114.A0A2G2V2T8"/>
<dbReference type="PANTHER" id="PTHR31286">
    <property type="entry name" value="GLYCINE-RICH CELL WALL STRUCTURAL PROTEIN 1.8-LIKE"/>
    <property type="match status" value="1"/>
</dbReference>
<feature type="compositionally biased region" description="Polar residues" evidence="1">
    <location>
        <begin position="1259"/>
        <end position="1286"/>
    </location>
</feature>
<feature type="region of interest" description="Disordered" evidence="1">
    <location>
        <begin position="725"/>
        <end position="745"/>
    </location>
</feature>
<dbReference type="EMBL" id="MLFT02000472">
    <property type="protein sequence ID" value="PHT27304.1"/>
    <property type="molecule type" value="Genomic_DNA"/>
</dbReference>
<dbReference type="InterPro" id="IPR036397">
    <property type="entry name" value="RNaseH_sf"/>
</dbReference>
<dbReference type="InterPro" id="IPR025558">
    <property type="entry name" value="DUF4283"/>
</dbReference>
<dbReference type="SUPFAM" id="SSF53098">
    <property type="entry name" value="Ribonuclease H-like"/>
    <property type="match status" value="1"/>
</dbReference>
<reference evidence="4" key="2">
    <citation type="journal article" date="2017" name="J. Anim. Genet.">
        <title>Multiple reference genome sequences of hot pepper reveal the massive evolution of plant disease resistance genes by retroduplication.</title>
        <authorList>
            <person name="Kim S."/>
            <person name="Park J."/>
            <person name="Yeom S.-I."/>
            <person name="Kim Y.-M."/>
            <person name="Seo E."/>
            <person name="Kim K.-T."/>
            <person name="Kim M.-S."/>
            <person name="Lee J.M."/>
            <person name="Cheong K."/>
            <person name="Shin H.-S."/>
            <person name="Kim S.-B."/>
            <person name="Han K."/>
            <person name="Lee J."/>
            <person name="Park M."/>
            <person name="Lee H.-A."/>
            <person name="Lee H.-Y."/>
            <person name="Lee Y."/>
            <person name="Oh S."/>
            <person name="Lee J.H."/>
            <person name="Choi E."/>
            <person name="Choi E."/>
            <person name="Lee S.E."/>
            <person name="Jeon J."/>
            <person name="Kim H."/>
            <person name="Choi G."/>
            <person name="Song H."/>
            <person name="Lee J."/>
            <person name="Lee S.-C."/>
            <person name="Kwon J.-K."/>
            <person name="Lee H.-Y."/>
            <person name="Koo N."/>
            <person name="Hong Y."/>
            <person name="Kim R.W."/>
            <person name="Kang W.-H."/>
            <person name="Huh J.H."/>
            <person name="Kang B.-C."/>
            <person name="Yang T.-J."/>
            <person name="Lee Y.-H."/>
            <person name="Bennetzen J.L."/>
            <person name="Choi D."/>
        </authorList>
    </citation>
    <scope>NUCLEOTIDE SEQUENCE [LARGE SCALE GENOMIC DNA]</scope>
    <source>
        <strain evidence="4">cv. PBC81</strain>
    </source>
</reference>
<organism evidence="3 4">
    <name type="scientific">Capsicum baccatum</name>
    <name type="common">Peruvian pepper</name>
    <dbReference type="NCBI Taxonomy" id="33114"/>
    <lineage>
        <taxon>Eukaryota</taxon>
        <taxon>Viridiplantae</taxon>
        <taxon>Streptophyta</taxon>
        <taxon>Embryophyta</taxon>
        <taxon>Tracheophyta</taxon>
        <taxon>Spermatophyta</taxon>
        <taxon>Magnoliopsida</taxon>
        <taxon>eudicotyledons</taxon>
        <taxon>Gunneridae</taxon>
        <taxon>Pentapetalae</taxon>
        <taxon>asterids</taxon>
        <taxon>lamiids</taxon>
        <taxon>Solanales</taxon>
        <taxon>Solanaceae</taxon>
        <taxon>Solanoideae</taxon>
        <taxon>Capsiceae</taxon>
        <taxon>Capsicum</taxon>
    </lineage>
</organism>
<proteinExistence type="predicted"/>
<dbReference type="Pfam" id="PF13456">
    <property type="entry name" value="RVT_3"/>
    <property type="match status" value="1"/>
</dbReference>
<gene>
    <name evidence="3" type="ORF">CQW23_33091</name>
</gene>
<comment type="caution">
    <text evidence="3">The sequence shown here is derived from an EMBL/GenBank/DDBJ whole genome shotgun (WGS) entry which is preliminary data.</text>
</comment>
<dbReference type="CDD" id="cd06222">
    <property type="entry name" value="RNase_H_like"/>
    <property type="match status" value="1"/>
</dbReference>
<feature type="region of interest" description="Disordered" evidence="1">
    <location>
        <begin position="1"/>
        <end position="35"/>
    </location>
</feature>
<accession>A0A2G2V2T8</accession>
<dbReference type="PANTHER" id="PTHR31286:SF177">
    <property type="entry name" value="ENDONUCLEASE_EXONUCLEASE_PHOSPHATASE"/>
    <property type="match status" value="1"/>
</dbReference>
<feature type="domain" description="RNase H type-1" evidence="2">
    <location>
        <begin position="1358"/>
        <end position="1488"/>
    </location>
</feature>
<feature type="region of interest" description="Disordered" evidence="1">
    <location>
        <begin position="1221"/>
        <end position="1296"/>
    </location>
</feature>
<dbReference type="InterPro" id="IPR044730">
    <property type="entry name" value="RNase_H-like_dom_plant"/>
</dbReference>
<dbReference type="PROSITE" id="PS50879">
    <property type="entry name" value="RNASE_H_1"/>
    <property type="match status" value="1"/>
</dbReference>